<dbReference type="PANTHER" id="PTHR46847">
    <property type="entry name" value="D-ALLOSE-BINDING PERIPLASMIC PROTEIN-RELATED"/>
    <property type="match status" value="1"/>
</dbReference>
<dbReference type="GO" id="GO:0030313">
    <property type="term" value="C:cell envelope"/>
    <property type="evidence" value="ECO:0007669"/>
    <property type="project" value="UniProtKB-SubCell"/>
</dbReference>
<dbReference type="GO" id="GO:0030246">
    <property type="term" value="F:carbohydrate binding"/>
    <property type="evidence" value="ECO:0007669"/>
    <property type="project" value="UniProtKB-ARBA"/>
</dbReference>
<dbReference type="InterPro" id="IPR028082">
    <property type="entry name" value="Peripla_BP_I"/>
</dbReference>
<dbReference type="PANTHER" id="PTHR46847:SF1">
    <property type="entry name" value="D-ALLOSE-BINDING PERIPLASMIC PROTEIN-RELATED"/>
    <property type="match status" value="1"/>
</dbReference>
<keyword evidence="3" id="KW-0732">Signal</keyword>
<name>A0A927U704_9FIRM</name>
<evidence type="ECO:0000256" key="2">
    <source>
        <dbReference type="ARBA" id="ARBA00007639"/>
    </source>
</evidence>
<reference evidence="5" key="1">
    <citation type="submission" date="2019-04" db="EMBL/GenBank/DDBJ databases">
        <title>Evolution of Biomass-Degrading Anaerobic Consortia Revealed by Metagenomics.</title>
        <authorList>
            <person name="Peng X."/>
        </authorList>
    </citation>
    <scope>NUCLEOTIDE SEQUENCE</scope>
    <source>
        <strain evidence="5">SIG311</strain>
    </source>
</reference>
<sequence length="333" mass="35568">MRANNKMKKLVVLLLTIVMATGLMLTGCGSSSGGGSGSGKGVKVFYTAPPDDDFKLLLKESLQENAATEGVTFDIGEGCNTVNDQVNQIKEAVSSGYNAIICLPVDRSTALQLEVAAGDVPIIYVNGAPDKEFLEKDKYMVVSSYEQDAGTYQAEYVWNALGKPSSINVVMLRGPLTHNAAIARSVSVYKYFKENGVQVNTVFDDSAEWDENKAKDMMAIVEKTKQPFDAVFCNNDSMAVGAADYLASHGYDLSKIPVVGVDATVGGCQSIVDGKMQFTVYQSASGQGAMAIKCVKALVTKGTAAGLEGLTDDGIYIWVPFEKVDASNAKDYM</sequence>
<proteinExistence type="inferred from homology"/>
<dbReference type="SUPFAM" id="SSF53822">
    <property type="entry name" value="Periplasmic binding protein-like I"/>
    <property type="match status" value="1"/>
</dbReference>
<dbReference type="Gene3D" id="3.40.50.2300">
    <property type="match status" value="2"/>
</dbReference>
<dbReference type="AlphaFoldDB" id="A0A927U704"/>
<comment type="similarity">
    <text evidence="2">Belongs to the bacterial solute-binding protein 2 family.</text>
</comment>
<dbReference type="Proteomes" id="UP000766246">
    <property type="component" value="Unassembled WGS sequence"/>
</dbReference>
<gene>
    <name evidence="5" type="ORF">E7272_06580</name>
</gene>
<protein>
    <submittedName>
        <fullName evidence="5">Sugar ABC transporter substrate-binding protein</fullName>
    </submittedName>
</protein>
<feature type="domain" description="Periplasmic binding protein" evidence="4">
    <location>
        <begin position="51"/>
        <end position="300"/>
    </location>
</feature>
<dbReference type="Pfam" id="PF13407">
    <property type="entry name" value="Peripla_BP_4"/>
    <property type="match status" value="1"/>
</dbReference>
<dbReference type="PROSITE" id="PS51257">
    <property type="entry name" value="PROKAR_LIPOPROTEIN"/>
    <property type="match status" value="1"/>
</dbReference>
<comment type="caution">
    <text evidence="5">The sequence shown here is derived from an EMBL/GenBank/DDBJ whole genome shotgun (WGS) entry which is preliminary data.</text>
</comment>
<accession>A0A927U704</accession>
<dbReference type="InterPro" id="IPR025997">
    <property type="entry name" value="SBP_2_dom"/>
</dbReference>
<dbReference type="EMBL" id="SVER01000014">
    <property type="protein sequence ID" value="MBE5919496.1"/>
    <property type="molecule type" value="Genomic_DNA"/>
</dbReference>
<evidence type="ECO:0000313" key="6">
    <source>
        <dbReference type="Proteomes" id="UP000766246"/>
    </source>
</evidence>
<evidence type="ECO:0000313" key="5">
    <source>
        <dbReference type="EMBL" id="MBE5919496.1"/>
    </source>
</evidence>
<evidence type="ECO:0000256" key="1">
    <source>
        <dbReference type="ARBA" id="ARBA00004196"/>
    </source>
</evidence>
<comment type="subcellular location">
    <subcellularLocation>
        <location evidence="1">Cell envelope</location>
    </subcellularLocation>
</comment>
<evidence type="ECO:0000259" key="4">
    <source>
        <dbReference type="Pfam" id="PF13407"/>
    </source>
</evidence>
<evidence type="ECO:0000256" key="3">
    <source>
        <dbReference type="ARBA" id="ARBA00022729"/>
    </source>
</evidence>
<organism evidence="5 6">
    <name type="scientific">Pseudobutyrivibrio ruminis</name>
    <dbReference type="NCBI Taxonomy" id="46206"/>
    <lineage>
        <taxon>Bacteria</taxon>
        <taxon>Bacillati</taxon>
        <taxon>Bacillota</taxon>
        <taxon>Clostridia</taxon>
        <taxon>Lachnospirales</taxon>
        <taxon>Lachnospiraceae</taxon>
        <taxon>Pseudobutyrivibrio</taxon>
    </lineage>
</organism>